<feature type="region of interest" description="Disordered" evidence="3">
    <location>
        <begin position="90"/>
        <end position="117"/>
    </location>
</feature>
<feature type="region of interest" description="Disordered" evidence="3">
    <location>
        <begin position="350"/>
        <end position="396"/>
    </location>
</feature>
<feature type="compositionally biased region" description="Polar residues" evidence="3">
    <location>
        <begin position="90"/>
        <end position="104"/>
    </location>
</feature>
<dbReference type="InterPro" id="IPR058029">
    <property type="entry name" value="Tubulin-bd_CENPJ"/>
</dbReference>
<dbReference type="GO" id="GO:0005814">
    <property type="term" value="C:centriole"/>
    <property type="evidence" value="ECO:0007669"/>
    <property type="project" value="TreeGrafter"/>
</dbReference>
<feature type="compositionally biased region" description="Polar residues" evidence="3">
    <location>
        <begin position="917"/>
        <end position="937"/>
    </location>
</feature>
<keyword evidence="6" id="KW-1185">Reference proteome</keyword>
<dbReference type="GO" id="GO:0060271">
    <property type="term" value="P:cilium assembly"/>
    <property type="evidence" value="ECO:0007669"/>
    <property type="project" value="TreeGrafter"/>
</dbReference>
<dbReference type="GO" id="GO:0015631">
    <property type="term" value="F:tubulin binding"/>
    <property type="evidence" value="ECO:0007669"/>
    <property type="project" value="TreeGrafter"/>
</dbReference>
<accession>A0A401SIP4</accession>
<dbReference type="InterPro" id="IPR026581">
    <property type="entry name" value="TCP10L/CENPJ"/>
</dbReference>
<feature type="compositionally biased region" description="Basic and acidic residues" evidence="3">
    <location>
        <begin position="372"/>
        <end position="382"/>
    </location>
</feature>
<evidence type="ECO:0000313" key="5">
    <source>
        <dbReference type="EMBL" id="GCC30296.1"/>
    </source>
</evidence>
<feature type="coiled-coil region" evidence="2">
    <location>
        <begin position="642"/>
        <end position="779"/>
    </location>
</feature>
<dbReference type="PANTHER" id="PTHR10331:SF25">
    <property type="entry name" value="T-COMPLEX PROTEIN 10A-RELATED"/>
    <property type="match status" value="1"/>
</dbReference>
<dbReference type="EMBL" id="BEZZ01000295">
    <property type="protein sequence ID" value="GCC30296.1"/>
    <property type="molecule type" value="Genomic_DNA"/>
</dbReference>
<dbReference type="Proteomes" id="UP000287033">
    <property type="component" value="Unassembled WGS sequence"/>
</dbReference>
<feature type="region of interest" description="Disordered" evidence="3">
    <location>
        <begin position="615"/>
        <end position="642"/>
    </location>
</feature>
<feature type="compositionally biased region" description="Polar residues" evidence="3">
    <location>
        <begin position="950"/>
        <end position="983"/>
    </location>
</feature>
<evidence type="ECO:0000256" key="1">
    <source>
        <dbReference type="ARBA" id="ARBA00005627"/>
    </source>
</evidence>
<dbReference type="PANTHER" id="PTHR10331">
    <property type="entry name" value="T COMPLEX PROTEIN 10"/>
    <property type="match status" value="1"/>
</dbReference>
<dbReference type="OrthoDB" id="10252174at2759"/>
<protein>
    <recommendedName>
        <fullName evidence="4">CENPJ tubulin-binding region domain-containing protein</fullName>
    </recommendedName>
</protein>
<dbReference type="AlphaFoldDB" id="A0A401SIP4"/>
<feature type="region of interest" description="Disordered" evidence="3">
    <location>
        <begin position="812"/>
        <end position="1009"/>
    </location>
</feature>
<dbReference type="STRING" id="137246.A0A401SIP4"/>
<feature type="compositionally biased region" description="Low complexity" evidence="3">
    <location>
        <begin position="938"/>
        <end position="947"/>
    </location>
</feature>
<reference evidence="5 6" key="1">
    <citation type="journal article" date="2018" name="Nat. Ecol. Evol.">
        <title>Shark genomes provide insights into elasmobranch evolution and the origin of vertebrates.</title>
        <authorList>
            <person name="Hara Y"/>
            <person name="Yamaguchi K"/>
            <person name="Onimaru K"/>
            <person name="Kadota M"/>
            <person name="Koyanagi M"/>
            <person name="Keeley SD"/>
            <person name="Tatsumi K"/>
            <person name="Tanaka K"/>
            <person name="Motone F"/>
            <person name="Kageyama Y"/>
            <person name="Nozu R"/>
            <person name="Adachi N"/>
            <person name="Nishimura O"/>
            <person name="Nakagawa R"/>
            <person name="Tanegashima C"/>
            <person name="Kiyatake I"/>
            <person name="Matsumoto R"/>
            <person name="Murakumo K"/>
            <person name="Nishida K"/>
            <person name="Terakita A"/>
            <person name="Kuratani S"/>
            <person name="Sato K"/>
            <person name="Hyodo S Kuraku.S."/>
        </authorList>
    </citation>
    <scope>NUCLEOTIDE SEQUENCE [LARGE SCALE GENOMIC DNA]</scope>
</reference>
<comment type="similarity">
    <text evidence="1">Belongs to the TCP10 family.</text>
</comment>
<evidence type="ECO:0000313" key="6">
    <source>
        <dbReference type="Proteomes" id="UP000287033"/>
    </source>
</evidence>
<feature type="non-terminal residue" evidence="5">
    <location>
        <position position="1009"/>
    </location>
</feature>
<evidence type="ECO:0000256" key="2">
    <source>
        <dbReference type="SAM" id="Coils"/>
    </source>
</evidence>
<feature type="compositionally biased region" description="Basic and acidic residues" evidence="3">
    <location>
        <begin position="832"/>
        <end position="867"/>
    </location>
</feature>
<sequence>MRHQMEQLQQLMEQQQKLIKLLSLPMANQGFTLPIGFSSPLTGLSAVLSPGINTTAFQFSGPSANENSSNAKGSFCIPLVQIIQSPAQESASTSLISSDPTQTAMYPPPPQDSGDSMAENSILVQHSSNEKPEIHVSRLQLQMEEAETTLDECIPEDENCPRNLSPINEEKGELQLEQHAVTPFGIQRNSKKPEGLEERPIRPGISEKEKTFEDFVEELLKVDSELIQQDPQDINEVKVAPKKTFLKRGEGIARFEKNKENILKEENRSPVCKSTKQFPKKVSFSSQHRFSLPLLNENKKHQNKKQLISKKQIDSSELVESKAMKSVCIDNSLEETKIKDHTLKEKLDEIKNSTDEGIQSDINVAEPPIKVESPHKYSDRRKSGCHHVQQDSQEEDITTLEESQGRTSKGSLNINALENQHLMGVDSQLKNCPNSFSHESMERQNQGQQIGQIKMNQLQESSNELPYFNNVSHLECLSNKRTENIDQTTNLDQQQAEKAQNEDIANDTDSKKFLDRISPSIGFKRINDKIIQVATDGLLCQSANFGNQQIKDHDMDSFGTTGLVPLANNEHSLGFVLKNNSLSCGASNAETDSTDNEDVCPKSQYHTHPMKEILQTSGQTDKNLDLSDDVDYASDAPKDDQSRQLQVKLLQLETEIERFKVENTALAKMKEKQELAMESLRKRMDQFEHEKIEEIARLDEYKKEEMKKLQKAKQLSEKHSATRAIFDKKENEEMEFLKHQLSQLQEDFRKNESKWSHAHKCLRNQIDTLTKENIELRDELKAVDCHRQEPMKKTEISKKFETPVSDAIIKGTSQRVSCRQRSRSSTPTGRRMPVERRLTPVDSELKLSGKLTKRPENRKIEVREIHTRSPVHLRSRSGTPTGWKTSFQDRSTPDPALNIQQCTPNRQRGRERKSPAPSVNLSVFQRLNSTSCTRGVQSSNSGSSEDNSCMHLQTTERVSRSQNNTPKRQIQETQTLNQSSALRSQERPPSGCRSRSATPRGRKTPLDSF</sequence>
<proteinExistence type="inferred from homology"/>
<evidence type="ECO:0000259" key="4">
    <source>
        <dbReference type="Pfam" id="PF25779"/>
    </source>
</evidence>
<feature type="compositionally biased region" description="Low complexity" evidence="3">
    <location>
        <begin position="813"/>
        <end position="825"/>
    </location>
</feature>
<dbReference type="GO" id="GO:0005813">
    <property type="term" value="C:centrosome"/>
    <property type="evidence" value="ECO:0007669"/>
    <property type="project" value="TreeGrafter"/>
</dbReference>
<name>A0A401SIP4_CHIPU</name>
<gene>
    <name evidence="5" type="ORF">chiPu_0008744</name>
</gene>
<keyword evidence="2" id="KW-0175">Coiled coil</keyword>
<dbReference type="Pfam" id="PF25779">
    <property type="entry name" value="Tubulin-bind_CPAP"/>
    <property type="match status" value="1"/>
</dbReference>
<organism evidence="5 6">
    <name type="scientific">Chiloscyllium punctatum</name>
    <name type="common">Brownbanded bambooshark</name>
    <name type="synonym">Hemiscyllium punctatum</name>
    <dbReference type="NCBI Taxonomy" id="137246"/>
    <lineage>
        <taxon>Eukaryota</taxon>
        <taxon>Metazoa</taxon>
        <taxon>Chordata</taxon>
        <taxon>Craniata</taxon>
        <taxon>Vertebrata</taxon>
        <taxon>Chondrichthyes</taxon>
        <taxon>Elasmobranchii</taxon>
        <taxon>Galeomorphii</taxon>
        <taxon>Galeoidea</taxon>
        <taxon>Orectolobiformes</taxon>
        <taxon>Hemiscylliidae</taxon>
        <taxon>Chiloscyllium</taxon>
    </lineage>
</organism>
<feature type="compositionally biased region" description="Polar residues" evidence="3">
    <location>
        <begin position="876"/>
        <end position="890"/>
    </location>
</feature>
<dbReference type="OMA" id="ESKRQIH"/>
<dbReference type="GO" id="GO:0061511">
    <property type="term" value="P:centriole elongation"/>
    <property type="evidence" value="ECO:0007669"/>
    <property type="project" value="TreeGrafter"/>
</dbReference>
<feature type="domain" description="CENPJ tubulin-binding region" evidence="4">
    <location>
        <begin position="197"/>
        <end position="257"/>
    </location>
</feature>
<evidence type="ECO:0000256" key="3">
    <source>
        <dbReference type="SAM" id="MobiDB-lite"/>
    </source>
</evidence>
<comment type="caution">
    <text evidence="5">The sequence shown here is derived from an EMBL/GenBank/DDBJ whole genome shotgun (WGS) entry which is preliminary data.</text>
</comment>